<evidence type="ECO:0000256" key="1">
    <source>
        <dbReference type="ARBA" id="ARBA00001947"/>
    </source>
</evidence>
<gene>
    <name evidence="8" type="ORF">TPAR_07280</name>
</gene>
<reference evidence="8 9" key="1">
    <citation type="submission" date="2018-01" db="EMBL/GenBank/DDBJ databases">
        <title>Harnessing the power of phylogenomics to disentangle the directionality and signatures of interkingdom host jumping in the parasitic fungal genus Tolypocladium.</title>
        <authorList>
            <person name="Quandt C.A."/>
            <person name="Patterson W."/>
            <person name="Spatafora J.W."/>
        </authorList>
    </citation>
    <scope>NUCLEOTIDE SEQUENCE [LARGE SCALE GENOMIC DNA]</scope>
    <source>
        <strain evidence="8 9">NRBC 100945</strain>
    </source>
</reference>
<evidence type="ECO:0000313" key="9">
    <source>
        <dbReference type="Proteomes" id="UP000237481"/>
    </source>
</evidence>
<keyword evidence="3 5" id="KW-0862">Zinc</keyword>
<dbReference type="AlphaFoldDB" id="A0A2S4KQR8"/>
<dbReference type="PANTHER" id="PTHR42813:SF2">
    <property type="entry name" value="DEHYDROGENASE, ZINC-CONTAINING, PUTATIVE (AFU_ORTHOLOGUE AFUA_2G02810)-RELATED"/>
    <property type="match status" value="1"/>
</dbReference>
<evidence type="ECO:0000259" key="6">
    <source>
        <dbReference type="Pfam" id="PF00107"/>
    </source>
</evidence>
<dbReference type="OrthoDB" id="3941538at2759"/>
<dbReference type="SUPFAM" id="SSF50129">
    <property type="entry name" value="GroES-like"/>
    <property type="match status" value="1"/>
</dbReference>
<comment type="caution">
    <text evidence="8">The sequence shown here is derived from an EMBL/GenBank/DDBJ whole genome shotgun (WGS) entry which is preliminary data.</text>
</comment>
<comment type="similarity">
    <text evidence="5">Belongs to the zinc-containing alcohol dehydrogenase family.</text>
</comment>
<dbReference type="Pfam" id="PF08240">
    <property type="entry name" value="ADH_N"/>
    <property type="match status" value="1"/>
</dbReference>
<feature type="domain" description="Alcohol dehydrogenase-like C-terminal" evidence="6">
    <location>
        <begin position="198"/>
        <end position="322"/>
    </location>
</feature>
<proteinExistence type="inferred from homology"/>
<dbReference type="SUPFAM" id="SSF51735">
    <property type="entry name" value="NAD(P)-binding Rossmann-fold domains"/>
    <property type="match status" value="1"/>
</dbReference>
<evidence type="ECO:0000256" key="2">
    <source>
        <dbReference type="ARBA" id="ARBA00022723"/>
    </source>
</evidence>
<dbReference type="InterPro" id="IPR002328">
    <property type="entry name" value="ADH_Zn_CS"/>
</dbReference>
<evidence type="ECO:0000256" key="4">
    <source>
        <dbReference type="ARBA" id="ARBA00023002"/>
    </source>
</evidence>
<organism evidence="8 9">
    <name type="scientific">Tolypocladium paradoxum</name>
    <dbReference type="NCBI Taxonomy" id="94208"/>
    <lineage>
        <taxon>Eukaryota</taxon>
        <taxon>Fungi</taxon>
        <taxon>Dikarya</taxon>
        <taxon>Ascomycota</taxon>
        <taxon>Pezizomycotina</taxon>
        <taxon>Sordariomycetes</taxon>
        <taxon>Hypocreomycetidae</taxon>
        <taxon>Hypocreales</taxon>
        <taxon>Ophiocordycipitaceae</taxon>
        <taxon>Tolypocladium</taxon>
    </lineage>
</organism>
<dbReference type="InterPro" id="IPR036291">
    <property type="entry name" value="NAD(P)-bd_dom_sf"/>
</dbReference>
<dbReference type="InterPro" id="IPR013154">
    <property type="entry name" value="ADH-like_N"/>
</dbReference>
<accession>A0A2S4KQR8</accession>
<dbReference type="Gene3D" id="3.90.180.10">
    <property type="entry name" value="Medium-chain alcohol dehydrogenases, catalytic domain"/>
    <property type="match status" value="1"/>
</dbReference>
<keyword evidence="4" id="KW-0560">Oxidoreductase</keyword>
<dbReference type="STRING" id="94208.A0A2S4KQR8"/>
<keyword evidence="2 5" id="KW-0479">Metal-binding</keyword>
<keyword evidence="9" id="KW-1185">Reference proteome</keyword>
<name>A0A2S4KQR8_9HYPO</name>
<feature type="domain" description="Alcohol dehydrogenase-like N-terminal" evidence="7">
    <location>
        <begin position="27"/>
        <end position="127"/>
    </location>
</feature>
<dbReference type="Pfam" id="PF00107">
    <property type="entry name" value="ADH_zinc_N"/>
    <property type="match status" value="1"/>
</dbReference>
<dbReference type="InterPro" id="IPR011032">
    <property type="entry name" value="GroES-like_sf"/>
</dbReference>
<dbReference type="GO" id="GO:0008270">
    <property type="term" value="F:zinc ion binding"/>
    <property type="evidence" value="ECO:0007669"/>
    <property type="project" value="InterPro"/>
</dbReference>
<dbReference type="InterPro" id="IPR013149">
    <property type="entry name" value="ADH-like_C"/>
</dbReference>
<protein>
    <submittedName>
        <fullName evidence="8">Zinc-dependent alcohol dehydrogenase</fullName>
    </submittedName>
</protein>
<evidence type="ECO:0000256" key="5">
    <source>
        <dbReference type="RuleBase" id="RU361277"/>
    </source>
</evidence>
<dbReference type="Gene3D" id="3.40.50.720">
    <property type="entry name" value="NAD(P)-binding Rossmann-like Domain"/>
    <property type="match status" value="1"/>
</dbReference>
<dbReference type="EMBL" id="PKSG01000834">
    <property type="protein sequence ID" value="POR32510.1"/>
    <property type="molecule type" value="Genomic_DNA"/>
</dbReference>
<evidence type="ECO:0000313" key="8">
    <source>
        <dbReference type="EMBL" id="POR32510.1"/>
    </source>
</evidence>
<dbReference type="PANTHER" id="PTHR42813">
    <property type="entry name" value="ZINC-TYPE ALCOHOL DEHYDROGENASE-LIKE"/>
    <property type="match status" value="1"/>
</dbReference>
<evidence type="ECO:0000259" key="7">
    <source>
        <dbReference type="Pfam" id="PF08240"/>
    </source>
</evidence>
<dbReference type="PROSITE" id="PS00059">
    <property type="entry name" value="ADH_ZINC"/>
    <property type="match status" value="1"/>
</dbReference>
<sequence>MKAVIIHGPHDIRVEKRPRPSIQEAYDAVVRVIVAGICGSELHPYRGHQKTTFGHIMGHEFTGIVEDVGSLVTTVKKGDRVIGLFSSACLRCWFCKYGHTNRCARSLALGTAQIDGSQAEYVRVPDADGTLLLAPVDMEDDLLVMMSDIFPTGYYGAMRAMSHFAMPSATEHPEQDGGQIIKQPLQSAVIVCLGCGIVGLCAIMTAVVKGTGTVFCVDSVEDRLEQAKHMGGIPLRLGVDDIRAAVMKATDGRGADAVIESVGNQAALGSGFELLRPCGVLSSVGFHQTDLPFTALQGYQRNIKLLLSLSMGRAPVRAVLEEALKVFVENKSKFVGVISHRLPLVEAAVGYKLFDTQEARKVVLRP</sequence>
<dbReference type="Proteomes" id="UP000237481">
    <property type="component" value="Unassembled WGS sequence"/>
</dbReference>
<dbReference type="GO" id="GO:0016491">
    <property type="term" value="F:oxidoreductase activity"/>
    <property type="evidence" value="ECO:0007669"/>
    <property type="project" value="UniProtKB-KW"/>
</dbReference>
<comment type="cofactor">
    <cofactor evidence="1 5">
        <name>Zn(2+)</name>
        <dbReference type="ChEBI" id="CHEBI:29105"/>
    </cofactor>
</comment>
<evidence type="ECO:0000256" key="3">
    <source>
        <dbReference type="ARBA" id="ARBA00022833"/>
    </source>
</evidence>